<reference evidence="1" key="1">
    <citation type="journal article" date="2014" name="Int. J. Syst. Evol. Microbiol.">
        <title>Complete genome sequence of Corynebacterium casei LMG S-19264T (=DSM 44701T), isolated from a smear-ripened cheese.</title>
        <authorList>
            <consortium name="US DOE Joint Genome Institute (JGI-PGF)"/>
            <person name="Walter F."/>
            <person name="Albersmeier A."/>
            <person name="Kalinowski J."/>
            <person name="Ruckert C."/>
        </authorList>
    </citation>
    <scope>NUCLEOTIDE SEQUENCE</scope>
    <source>
        <strain evidence="1">CGMCC 1.12153</strain>
    </source>
</reference>
<comment type="caution">
    <text evidence="1">The sequence shown here is derived from an EMBL/GenBank/DDBJ whole genome shotgun (WGS) entry which is preliminary data.</text>
</comment>
<proteinExistence type="predicted"/>
<evidence type="ECO:0000313" key="2">
    <source>
        <dbReference type="Proteomes" id="UP000660110"/>
    </source>
</evidence>
<evidence type="ECO:0000313" key="1">
    <source>
        <dbReference type="EMBL" id="GGF33025.1"/>
    </source>
</evidence>
<keyword evidence="2" id="KW-1185">Reference proteome</keyword>
<sequence>MGERVPTHAFPLMVRVYKQVFPYVHKQLNLWRKKAEAIPNQELKAQAVASIKLKTFHCEGGGIYSLLAKENWREAVQFIVAYQTISDYLDNLCDRSTSMDPQDFRMLHHSMTDALNPSNELKDYYYYRDDKDDGGYLNSLVLTCQKVLRNAQDYHKAQSYTTQLGCLYNDLQVHKHVREEERIPRLKNWFEHYQKECPHLEWYEFSACTGSTLGIFCLVSYTLSGDMTDQLAERITCSYFPYMQGLHILLDYYIDQEEDAKEGDLNFCAYYEHEELMRERFVYFVEQTNRSIKSLPHPSFHEMIHEGLVGLYLADHKVKTINQAKGFVKSLLRASGKKATFFYFNTKMYNKLRAIQS</sequence>
<dbReference type="InterPro" id="IPR019712">
    <property type="entry name" value="YtpB-like"/>
</dbReference>
<organism evidence="1 2">
    <name type="scientific">Halobacillus andaensis</name>
    <dbReference type="NCBI Taxonomy" id="1176239"/>
    <lineage>
        <taxon>Bacteria</taxon>
        <taxon>Bacillati</taxon>
        <taxon>Bacillota</taxon>
        <taxon>Bacilli</taxon>
        <taxon>Bacillales</taxon>
        <taxon>Bacillaceae</taxon>
        <taxon>Halobacillus</taxon>
    </lineage>
</organism>
<protein>
    <submittedName>
        <fullName evidence="1">Tetraprenyl-beta-curcumene synthase</fullName>
    </submittedName>
</protein>
<dbReference type="EMBL" id="BMEL01000004">
    <property type="protein sequence ID" value="GGF33025.1"/>
    <property type="molecule type" value="Genomic_DNA"/>
</dbReference>
<dbReference type="Proteomes" id="UP000660110">
    <property type="component" value="Unassembled WGS sequence"/>
</dbReference>
<reference evidence="1" key="2">
    <citation type="submission" date="2020-09" db="EMBL/GenBank/DDBJ databases">
        <authorList>
            <person name="Sun Q."/>
            <person name="Zhou Y."/>
        </authorList>
    </citation>
    <scope>NUCLEOTIDE SEQUENCE</scope>
    <source>
        <strain evidence="1">CGMCC 1.12153</strain>
    </source>
</reference>
<dbReference type="Pfam" id="PF10776">
    <property type="entry name" value="DUF2600"/>
    <property type="match status" value="1"/>
</dbReference>
<accession>A0A917BAN3</accession>
<name>A0A917BAN3_HALAA</name>
<dbReference type="AlphaFoldDB" id="A0A917BAN3"/>
<gene>
    <name evidence="1" type="primary">ytpB</name>
    <name evidence="1" type="ORF">GCM10010954_35240</name>
</gene>